<feature type="transmembrane region" description="Helical" evidence="5">
    <location>
        <begin position="167"/>
        <end position="193"/>
    </location>
</feature>
<keyword evidence="5" id="KW-1003">Cell membrane</keyword>
<name>A0A2R4W2F5_THEAF</name>
<feature type="transmembrane region" description="Helical" evidence="5">
    <location>
        <begin position="52"/>
        <end position="71"/>
    </location>
</feature>
<proteinExistence type="inferred from homology"/>
<evidence type="ECO:0000259" key="6">
    <source>
        <dbReference type="PROSITE" id="PS51012"/>
    </source>
</evidence>
<evidence type="ECO:0000313" key="8">
    <source>
        <dbReference type="Proteomes" id="UP000244792"/>
    </source>
</evidence>
<dbReference type="EMBL" id="CP020921">
    <property type="protein sequence ID" value="AWB10888.1"/>
    <property type="molecule type" value="Genomic_DNA"/>
</dbReference>
<feature type="transmembrane region" description="Helical" evidence="5">
    <location>
        <begin position="221"/>
        <end position="242"/>
    </location>
</feature>
<gene>
    <name evidence="7" type="ORF">TDSAC_1552</name>
</gene>
<dbReference type="AlphaFoldDB" id="A0A2R4W2F5"/>
<dbReference type="InterPro" id="IPR051784">
    <property type="entry name" value="Nod_factor_ABC_transporter"/>
</dbReference>
<sequence>MIPFLIIFKRNIISFKKRAWGTLISGIDPLLFLLAFGFGIGKFIPSVEGLSYVEFIAPAMVVISVLYGSFFETTYNAFVRMYYENIYTAWLSTNATVKDIVLGEMLWGAFRGTLYAIIVIFVLSCFGLIKNLSFLIIILVLPLLGLTFASIGMFFTSVVPNIMFFDYLYFVYINPMILFSGTYFPINILPIFLKIILKTLFPLYYAVKISREFYLGQSLDIINIIILLIITVIFTILGIKFLKIRLIN</sequence>
<evidence type="ECO:0000313" key="7">
    <source>
        <dbReference type="EMBL" id="AWB10888.1"/>
    </source>
</evidence>
<dbReference type="Proteomes" id="UP000244792">
    <property type="component" value="Chromosome"/>
</dbReference>
<dbReference type="PANTHER" id="PTHR43229">
    <property type="entry name" value="NODULATION PROTEIN J"/>
    <property type="match status" value="1"/>
</dbReference>
<comment type="subcellular location">
    <subcellularLocation>
        <location evidence="5">Cell membrane</location>
        <topology evidence="5">Multi-pass membrane protein</topology>
    </subcellularLocation>
    <subcellularLocation>
        <location evidence="1">Membrane</location>
        <topology evidence="1">Multi-pass membrane protein</topology>
    </subcellularLocation>
</comment>
<keyword evidence="5" id="KW-0813">Transport</keyword>
<evidence type="ECO:0000256" key="2">
    <source>
        <dbReference type="ARBA" id="ARBA00022692"/>
    </source>
</evidence>
<evidence type="ECO:0000256" key="1">
    <source>
        <dbReference type="ARBA" id="ARBA00004141"/>
    </source>
</evidence>
<evidence type="ECO:0000256" key="5">
    <source>
        <dbReference type="RuleBase" id="RU361157"/>
    </source>
</evidence>
<dbReference type="KEGG" id="taci:TDSAC_1552"/>
<feature type="domain" description="ABC transmembrane type-2" evidence="6">
    <location>
        <begin position="20"/>
        <end position="245"/>
    </location>
</feature>
<feature type="transmembrane region" description="Helical" evidence="5">
    <location>
        <begin position="112"/>
        <end position="129"/>
    </location>
</feature>
<feature type="transmembrane region" description="Helical" evidence="5">
    <location>
        <begin position="135"/>
        <end position="155"/>
    </location>
</feature>
<keyword evidence="8" id="KW-1185">Reference proteome</keyword>
<dbReference type="OrthoDB" id="9778589at2"/>
<feature type="transmembrane region" description="Helical" evidence="5">
    <location>
        <begin position="20"/>
        <end position="40"/>
    </location>
</feature>
<keyword evidence="3 5" id="KW-1133">Transmembrane helix</keyword>
<dbReference type="PRINTS" id="PR00164">
    <property type="entry name" value="ABC2TRNSPORT"/>
</dbReference>
<protein>
    <recommendedName>
        <fullName evidence="5">Transport permease protein</fullName>
    </recommendedName>
</protein>
<dbReference type="Pfam" id="PF01061">
    <property type="entry name" value="ABC2_membrane"/>
    <property type="match status" value="1"/>
</dbReference>
<dbReference type="PANTHER" id="PTHR43229:SF2">
    <property type="entry name" value="NODULATION PROTEIN J"/>
    <property type="match status" value="1"/>
</dbReference>
<dbReference type="PIRSF" id="PIRSF006648">
    <property type="entry name" value="DrrB"/>
    <property type="match status" value="1"/>
</dbReference>
<reference evidence="7 8" key="1">
    <citation type="submission" date="2017-04" db="EMBL/GenBank/DDBJ databases">
        <title>Genomic insights into metabolism of Thermodesulfobium acidiphilum.</title>
        <authorList>
            <person name="Toshchakov S.V."/>
            <person name="Frolov E.N."/>
            <person name="Kublanov I.V."/>
            <person name="Samarov N.I."/>
            <person name="Novikov A."/>
            <person name="Lebedinsky A.V."/>
            <person name="Bonch-Osmolovskaya E.A."/>
            <person name="Chernyh N.A."/>
        </authorList>
    </citation>
    <scope>NUCLEOTIDE SEQUENCE [LARGE SCALE GENOMIC DNA]</scope>
    <source>
        <strain evidence="7 8">3127-1</strain>
    </source>
</reference>
<dbReference type="PROSITE" id="PS51012">
    <property type="entry name" value="ABC_TM2"/>
    <property type="match status" value="1"/>
</dbReference>
<dbReference type="GO" id="GO:0043190">
    <property type="term" value="C:ATP-binding cassette (ABC) transporter complex"/>
    <property type="evidence" value="ECO:0007669"/>
    <property type="project" value="InterPro"/>
</dbReference>
<dbReference type="InterPro" id="IPR000412">
    <property type="entry name" value="ABC_2_transport"/>
</dbReference>
<accession>A0A2R4W2F5</accession>
<dbReference type="GO" id="GO:0140359">
    <property type="term" value="F:ABC-type transporter activity"/>
    <property type="evidence" value="ECO:0007669"/>
    <property type="project" value="InterPro"/>
</dbReference>
<keyword evidence="4 5" id="KW-0472">Membrane</keyword>
<organism evidence="7 8">
    <name type="scientific">Thermodesulfobium acidiphilum</name>
    <dbReference type="NCBI Taxonomy" id="1794699"/>
    <lineage>
        <taxon>Bacteria</taxon>
        <taxon>Pseudomonadati</taxon>
        <taxon>Thermodesulfobiota</taxon>
        <taxon>Thermodesulfobiia</taxon>
        <taxon>Thermodesulfobiales</taxon>
        <taxon>Thermodesulfobiaceae</taxon>
        <taxon>Thermodesulfobium</taxon>
    </lineage>
</organism>
<evidence type="ECO:0000256" key="3">
    <source>
        <dbReference type="ARBA" id="ARBA00022989"/>
    </source>
</evidence>
<keyword evidence="2 5" id="KW-0812">Transmembrane</keyword>
<dbReference type="InterPro" id="IPR013525">
    <property type="entry name" value="ABC2_TM"/>
</dbReference>
<comment type="similarity">
    <text evidence="5">Belongs to the ABC-2 integral membrane protein family.</text>
</comment>
<dbReference type="InterPro" id="IPR047817">
    <property type="entry name" value="ABC2_TM_bact-type"/>
</dbReference>
<dbReference type="RefSeq" id="WP_108309717.1">
    <property type="nucleotide sequence ID" value="NZ_CP020921.1"/>
</dbReference>
<evidence type="ECO:0000256" key="4">
    <source>
        <dbReference type="ARBA" id="ARBA00023136"/>
    </source>
</evidence>